<protein>
    <submittedName>
        <fullName evidence="4">Flagellar biosynthesis protein FlhB</fullName>
    </submittedName>
</protein>
<keyword evidence="4" id="KW-0282">Flagellum</keyword>
<keyword evidence="3" id="KW-0812">Transmembrane</keyword>
<dbReference type="InterPro" id="IPR006135">
    <property type="entry name" value="T3SS_substrate_exporter"/>
</dbReference>
<feature type="compositionally biased region" description="Basic and acidic residues" evidence="2">
    <location>
        <begin position="224"/>
        <end position="247"/>
    </location>
</feature>
<dbReference type="STRING" id="441209.GCA_001870665_01662"/>
<proteinExistence type="inferred from homology"/>
<feature type="transmembrane region" description="Helical" evidence="3">
    <location>
        <begin position="87"/>
        <end position="112"/>
    </location>
</feature>
<accession>A0A2K8KDL3</accession>
<keyword evidence="3" id="KW-0472">Membrane</keyword>
<keyword evidence="3" id="KW-1133">Transmembrane helix</keyword>
<dbReference type="OrthoDB" id="9807950at2"/>
<sequence>MSEDDQSGEKEFEPTEQKLKQQREKGEVPRSTDLNTAAAFLGLLIGALAMGQYAITRLGNTGVVLLGQAERHSALIRDNATPVIGALIGHVASAVLPLLLIPFLLVWAGLFAQRAVIFAPEKLKPKLSRINPISNAKNKFGRNGLFEFAKSTIKLTVISVVLWQFLMHNLPLILTSMHLTPALASSELLSLVIRFLTLVFVVKLSVGAIDFFWQRAEHLRRNRMSHKDMRDEHKQSEGDPHAKGERARRGRAIASNRMLDAVPEASVVIVNPTHYAVALKWSPTDLGAPVCVAKGVDEIAARIRERAEEAGIPIHSDPPTARALHATVDVDQEIHAEHYGAVAAAIRFAEAMRVKSNKKDWG</sequence>
<dbReference type="KEGG" id="rbg:BG454_09420"/>
<comment type="similarity">
    <text evidence="1">Belongs to the type III secretion exporter family.</text>
</comment>
<dbReference type="GO" id="GO:0009306">
    <property type="term" value="P:protein secretion"/>
    <property type="evidence" value="ECO:0007669"/>
    <property type="project" value="InterPro"/>
</dbReference>
<gene>
    <name evidence="4" type="ORF">BG454_09420</name>
</gene>
<dbReference type="PANTHER" id="PTHR30531:SF14">
    <property type="entry name" value="SURFACE PRESENTATION OF ANTIGENS PROTEIN SPAS"/>
    <property type="match status" value="1"/>
</dbReference>
<feature type="transmembrane region" description="Helical" evidence="3">
    <location>
        <begin position="191"/>
        <end position="213"/>
    </location>
</feature>
<name>A0A2K8KDL3_9RHOB</name>
<reference evidence="4 5" key="1">
    <citation type="submission" date="2017-11" db="EMBL/GenBank/DDBJ databases">
        <title>Revised Sequence and Annotation of the Rhodobaca barguzinensis strain alga05 Genome.</title>
        <authorList>
            <person name="Kopejtka K."/>
            <person name="Tomasch J.M."/>
            <person name="Bunk B."/>
            <person name="Koblizek M."/>
        </authorList>
    </citation>
    <scope>NUCLEOTIDE SEQUENCE [LARGE SCALE GENOMIC DNA]</scope>
    <source>
        <strain evidence="5">alga05</strain>
    </source>
</reference>
<dbReference type="RefSeq" id="WP_071480543.1">
    <property type="nucleotide sequence ID" value="NZ_CP024899.1"/>
</dbReference>
<feature type="transmembrane region" description="Helical" evidence="3">
    <location>
        <begin position="155"/>
        <end position="179"/>
    </location>
</feature>
<dbReference type="GO" id="GO:0005886">
    <property type="term" value="C:plasma membrane"/>
    <property type="evidence" value="ECO:0007669"/>
    <property type="project" value="TreeGrafter"/>
</dbReference>
<evidence type="ECO:0000313" key="5">
    <source>
        <dbReference type="Proteomes" id="UP000228948"/>
    </source>
</evidence>
<organism evidence="4 5">
    <name type="scientific">Roseinatronobacter bogoriensis subsp. barguzinensis</name>
    <dbReference type="NCBI Taxonomy" id="441209"/>
    <lineage>
        <taxon>Bacteria</taxon>
        <taxon>Pseudomonadati</taxon>
        <taxon>Pseudomonadota</taxon>
        <taxon>Alphaproteobacteria</taxon>
        <taxon>Rhodobacterales</taxon>
        <taxon>Paracoccaceae</taxon>
        <taxon>Roseinatronobacter</taxon>
    </lineage>
</organism>
<dbReference type="Pfam" id="PF01312">
    <property type="entry name" value="Bac_export_2"/>
    <property type="match status" value="1"/>
</dbReference>
<evidence type="ECO:0000256" key="1">
    <source>
        <dbReference type="ARBA" id="ARBA00010690"/>
    </source>
</evidence>
<dbReference type="Proteomes" id="UP000228948">
    <property type="component" value="Chromosome"/>
</dbReference>
<dbReference type="Gene3D" id="3.40.1690.10">
    <property type="entry name" value="secretion proteins EscU"/>
    <property type="match status" value="1"/>
</dbReference>
<feature type="transmembrane region" description="Helical" evidence="3">
    <location>
        <begin position="34"/>
        <end position="55"/>
    </location>
</feature>
<dbReference type="SUPFAM" id="SSF160544">
    <property type="entry name" value="EscU C-terminal domain-like"/>
    <property type="match status" value="1"/>
</dbReference>
<dbReference type="InterPro" id="IPR029025">
    <property type="entry name" value="T3SS_substrate_exporter_C"/>
</dbReference>
<dbReference type="PRINTS" id="PR00950">
    <property type="entry name" value="TYPE3IMSPROT"/>
</dbReference>
<feature type="compositionally biased region" description="Basic and acidic residues" evidence="2">
    <location>
        <begin position="7"/>
        <end position="30"/>
    </location>
</feature>
<evidence type="ECO:0000256" key="3">
    <source>
        <dbReference type="SAM" id="Phobius"/>
    </source>
</evidence>
<evidence type="ECO:0000313" key="4">
    <source>
        <dbReference type="EMBL" id="ATX66013.1"/>
    </source>
</evidence>
<feature type="region of interest" description="Disordered" evidence="2">
    <location>
        <begin position="1"/>
        <end position="30"/>
    </location>
</feature>
<evidence type="ECO:0000256" key="2">
    <source>
        <dbReference type="SAM" id="MobiDB-lite"/>
    </source>
</evidence>
<keyword evidence="4" id="KW-0966">Cell projection</keyword>
<dbReference type="EMBL" id="CP024899">
    <property type="protein sequence ID" value="ATX66013.1"/>
    <property type="molecule type" value="Genomic_DNA"/>
</dbReference>
<dbReference type="PANTHER" id="PTHR30531">
    <property type="entry name" value="FLAGELLAR BIOSYNTHETIC PROTEIN FLHB"/>
    <property type="match status" value="1"/>
</dbReference>
<keyword evidence="4" id="KW-0969">Cilium</keyword>
<keyword evidence="5" id="KW-1185">Reference proteome</keyword>
<dbReference type="AlphaFoldDB" id="A0A2K8KDL3"/>
<feature type="region of interest" description="Disordered" evidence="2">
    <location>
        <begin position="224"/>
        <end position="249"/>
    </location>
</feature>